<dbReference type="InterPro" id="IPR050272">
    <property type="entry name" value="Isochorismatase-like_hydrls"/>
</dbReference>
<dbReference type="Proteomes" id="UP000033448">
    <property type="component" value="Unassembled WGS sequence"/>
</dbReference>
<evidence type="ECO:0000259" key="2">
    <source>
        <dbReference type="Pfam" id="PF00857"/>
    </source>
</evidence>
<evidence type="ECO:0000256" key="1">
    <source>
        <dbReference type="ARBA" id="ARBA00022801"/>
    </source>
</evidence>
<dbReference type="InterPro" id="IPR000868">
    <property type="entry name" value="Isochorismatase-like_dom"/>
</dbReference>
<proteinExistence type="predicted"/>
<dbReference type="Pfam" id="PF00857">
    <property type="entry name" value="Isochorismatase"/>
    <property type="match status" value="1"/>
</dbReference>
<dbReference type="PANTHER" id="PTHR43540">
    <property type="entry name" value="PEROXYUREIDOACRYLATE/UREIDOACRYLATE AMIDOHYDROLASE-RELATED"/>
    <property type="match status" value="1"/>
</dbReference>
<dbReference type="GO" id="GO:0016787">
    <property type="term" value="F:hydrolase activity"/>
    <property type="evidence" value="ECO:0007669"/>
    <property type="project" value="UniProtKB-KW"/>
</dbReference>
<gene>
    <name evidence="3" type="primary">sttH</name>
    <name evidence="3" type="ORF">RL72_02753</name>
</gene>
<protein>
    <submittedName>
        <fullName evidence="3">Streptothricin hydrolase</fullName>
        <ecNumber evidence="3">3.5.2.19</ecNumber>
    </submittedName>
</protein>
<accession>A0A0F0KIW0</accession>
<comment type="caution">
    <text evidence="3">The sequence shown here is derived from an EMBL/GenBank/DDBJ whole genome shotgun (WGS) entry which is preliminary data.</text>
</comment>
<evidence type="ECO:0000313" key="3">
    <source>
        <dbReference type="EMBL" id="KJL20827.1"/>
    </source>
</evidence>
<dbReference type="SUPFAM" id="SSF52499">
    <property type="entry name" value="Isochorismatase-like hydrolases"/>
    <property type="match status" value="1"/>
</dbReference>
<dbReference type="InterPro" id="IPR036380">
    <property type="entry name" value="Isochorismatase-like_sf"/>
</dbReference>
<dbReference type="EC" id="3.5.2.19" evidence="3"/>
<dbReference type="OrthoDB" id="3174612at2"/>
<keyword evidence="1 3" id="KW-0378">Hydrolase</keyword>
<feature type="domain" description="Isochorismatase-like" evidence="2">
    <location>
        <begin position="12"/>
        <end position="143"/>
    </location>
</feature>
<organism evidence="3 4">
    <name type="scientific">Microbacterium azadirachtae</name>
    <dbReference type="NCBI Taxonomy" id="582680"/>
    <lineage>
        <taxon>Bacteria</taxon>
        <taxon>Bacillati</taxon>
        <taxon>Actinomycetota</taxon>
        <taxon>Actinomycetes</taxon>
        <taxon>Micrococcales</taxon>
        <taxon>Microbacteriaceae</taxon>
        <taxon>Microbacterium</taxon>
    </lineage>
</organism>
<dbReference type="EMBL" id="JYIT01000082">
    <property type="protein sequence ID" value="KJL20827.1"/>
    <property type="molecule type" value="Genomic_DNA"/>
</dbReference>
<dbReference type="PATRIC" id="fig|582680.7.peg.2809"/>
<sequence>MSAGSADTPERTVVVVIDMQAGVLPGCFDEQGVLSRTDALVHRARREGTPVVWVHHDPVGVGTPDWELAEPLRRTEGEPLVRKSYRDAFADTDLRAVLDGYGATRLVVAGAQSDFCVRTTTQRAAAEGYDVTLVRDAHTTVDTSVDGVAISGEQIIAHTNMYFAGLRYPGQEFAVARHDEVALA</sequence>
<keyword evidence="4" id="KW-1185">Reference proteome</keyword>
<evidence type="ECO:0000313" key="4">
    <source>
        <dbReference type="Proteomes" id="UP000033448"/>
    </source>
</evidence>
<name>A0A0F0KIW0_9MICO</name>
<dbReference type="RefSeq" id="WP_045251415.1">
    <property type="nucleotide sequence ID" value="NZ_CP099706.1"/>
</dbReference>
<dbReference type="AlphaFoldDB" id="A0A0F0KIW0"/>
<dbReference type="Gene3D" id="3.40.50.850">
    <property type="entry name" value="Isochorismatase-like"/>
    <property type="match status" value="1"/>
</dbReference>
<reference evidence="3 4" key="1">
    <citation type="submission" date="2015-02" db="EMBL/GenBank/DDBJ databases">
        <title>Draft genome sequences of ten Microbacterium spp. with emphasis on heavy metal contaminated environments.</title>
        <authorList>
            <person name="Corretto E."/>
        </authorList>
    </citation>
    <scope>NUCLEOTIDE SEQUENCE [LARGE SCALE GENOMIC DNA]</scope>
    <source>
        <strain evidence="3 4">DSM 23848</strain>
    </source>
</reference>